<keyword evidence="1" id="KW-0378">Hydrolase</keyword>
<feature type="non-terminal residue" evidence="1">
    <location>
        <position position="109"/>
    </location>
</feature>
<accession>A0A3N9Y1A6</accession>
<dbReference type="AlphaFoldDB" id="A0A3N9Y1A6"/>
<dbReference type="EMBL" id="QDGB01000321">
    <property type="protein sequence ID" value="RQX13663.1"/>
    <property type="molecule type" value="Genomic_DNA"/>
</dbReference>
<keyword evidence="1" id="KW-0540">Nuclease</keyword>
<evidence type="ECO:0000313" key="1">
    <source>
        <dbReference type="EMBL" id="RQX13663.1"/>
    </source>
</evidence>
<dbReference type="Proteomes" id="UP000278981">
    <property type="component" value="Unassembled WGS sequence"/>
</dbReference>
<gene>
    <name evidence="1" type="ORF">DDE19_25440</name>
</gene>
<dbReference type="GO" id="GO:0004527">
    <property type="term" value="F:exonuclease activity"/>
    <property type="evidence" value="ECO:0007669"/>
    <property type="project" value="UniProtKB-KW"/>
</dbReference>
<protein>
    <submittedName>
        <fullName evidence="1">Bifunctional 3'-5' exonuclease/DNA polymerase</fullName>
    </submittedName>
</protein>
<evidence type="ECO:0000313" key="2">
    <source>
        <dbReference type="Proteomes" id="UP000278981"/>
    </source>
</evidence>
<name>A0A3N9Y1A6_9ACTN</name>
<comment type="caution">
    <text evidence="1">The sequence shown here is derived from an EMBL/GenBank/DDBJ whole genome shotgun (WGS) entry which is preliminary data.</text>
</comment>
<proteinExistence type="predicted"/>
<sequence>MSQGRGRITFVLVAVVSDERGGGVLCPLDAAGRPTGPPEVVTDLVAAVAAREAAGHPRWVWSTAPAVYPTLLRAGVRVDRCHDVELTEALLLGHAGRWGEPRSLAAAWA</sequence>
<keyword evidence="1" id="KW-0269">Exonuclease</keyword>
<reference evidence="1 2" key="1">
    <citation type="submission" date="2018-04" db="EMBL/GenBank/DDBJ databases">
        <title>Micromonosporas from Atacama Desert.</title>
        <authorList>
            <person name="Carro L."/>
            <person name="Klenk H.-P."/>
            <person name="Goodfellow M."/>
        </authorList>
    </citation>
    <scope>NUCLEOTIDE SEQUENCE [LARGE SCALE GENOMIC DNA]</scope>
    <source>
        <strain evidence="1 2">LB19</strain>
    </source>
</reference>
<organism evidence="1 2">
    <name type="scientific">Micromonospora ureilytica</name>
    <dbReference type="NCBI Taxonomy" id="709868"/>
    <lineage>
        <taxon>Bacteria</taxon>
        <taxon>Bacillati</taxon>
        <taxon>Actinomycetota</taxon>
        <taxon>Actinomycetes</taxon>
        <taxon>Micromonosporales</taxon>
        <taxon>Micromonosporaceae</taxon>
        <taxon>Micromonospora</taxon>
    </lineage>
</organism>